<evidence type="ECO:0000256" key="5">
    <source>
        <dbReference type="ARBA" id="ARBA00023136"/>
    </source>
</evidence>
<dbReference type="EMBL" id="FOTQ01000004">
    <property type="protein sequence ID" value="SFM15945.1"/>
    <property type="molecule type" value="Genomic_DNA"/>
</dbReference>
<keyword evidence="3 6" id="KW-0812">Transmembrane</keyword>
<dbReference type="RefSeq" id="WP_093094112.1">
    <property type="nucleotide sequence ID" value="NZ_FOTQ01000004.1"/>
</dbReference>
<proteinExistence type="predicted"/>
<dbReference type="PANTHER" id="PTHR34697:SF2">
    <property type="entry name" value="PHOSPHATIDYLGLYCEROL LYSYLTRANSFERASE"/>
    <property type="match status" value="1"/>
</dbReference>
<dbReference type="InterPro" id="IPR016181">
    <property type="entry name" value="Acyl_CoA_acyltransferase"/>
</dbReference>
<evidence type="ECO:0000313" key="9">
    <source>
        <dbReference type="Proteomes" id="UP000199144"/>
    </source>
</evidence>
<dbReference type="AlphaFoldDB" id="A0A1I4NKP2"/>
<keyword evidence="5 6" id="KW-0472">Membrane</keyword>
<evidence type="ECO:0000256" key="6">
    <source>
        <dbReference type="SAM" id="Phobius"/>
    </source>
</evidence>
<evidence type="ECO:0000259" key="7">
    <source>
        <dbReference type="Pfam" id="PF09924"/>
    </source>
</evidence>
<dbReference type="SUPFAM" id="SSF55729">
    <property type="entry name" value="Acyl-CoA N-acyltransferases (Nat)"/>
    <property type="match status" value="1"/>
</dbReference>
<keyword evidence="2" id="KW-1003">Cell membrane</keyword>
<evidence type="ECO:0000256" key="2">
    <source>
        <dbReference type="ARBA" id="ARBA00022475"/>
    </source>
</evidence>
<keyword evidence="4 6" id="KW-1133">Transmembrane helix</keyword>
<reference evidence="8 9" key="1">
    <citation type="submission" date="2016-10" db="EMBL/GenBank/DDBJ databases">
        <authorList>
            <person name="de Groot N.N."/>
        </authorList>
    </citation>
    <scope>NUCLEOTIDE SEQUENCE [LARGE SCALE GENOMIC DNA]</scope>
    <source>
        <strain evidence="8 9">DSM 15283</strain>
    </source>
</reference>
<comment type="subcellular location">
    <subcellularLocation>
        <location evidence="1">Cell membrane</location>
        <topology evidence="1">Multi-pass membrane protein</topology>
    </subcellularLocation>
</comment>
<evidence type="ECO:0000256" key="4">
    <source>
        <dbReference type="ARBA" id="ARBA00022989"/>
    </source>
</evidence>
<dbReference type="GO" id="GO:0016755">
    <property type="term" value="F:aminoacyltransferase activity"/>
    <property type="evidence" value="ECO:0007669"/>
    <property type="project" value="TreeGrafter"/>
</dbReference>
<evidence type="ECO:0000256" key="3">
    <source>
        <dbReference type="ARBA" id="ARBA00022692"/>
    </source>
</evidence>
<feature type="transmembrane region" description="Helical" evidence="6">
    <location>
        <begin position="12"/>
        <end position="31"/>
    </location>
</feature>
<dbReference type="Proteomes" id="UP000199144">
    <property type="component" value="Unassembled WGS sequence"/>
</dbReference>
<feature type="transmembrane region" description="Helical" evidence="6">
    <location>
        <begin position="51"/>
        <end position="70"/>
    </location>
</feature>
<protein>
    <submittedName>
        <fullName evidence="8">Phosphatidylglycerol lysyltransferase</fullName>
    </submittedName>
</protein>
<dbReference type="STRING" id="254406.SAMN04488042_104238"/>
<accession>A0A1I4NKP2</accession>
<feature type="transmembrane region" description="Helical" evidence="6">
    <location>
        <begin position="91"/>
        <end position="115"/>
    </location>
</feature>
<organism evidence="8 9">
    <name type="scientific">Shimia aestuarii</name>
    <dbReference type="NCBI Taxonomy" id="254406"/>
    <lineage>
        <taxon>Bacteria</taxon>
        <taxon>Pseudomonadati</taxon>
        <taxon>Pseudomonadota</taxon>
        <taxon>Alphaproteobacteria</taxon>
        <taxon>Rhodobacterales</taxon>
        <taxon>Roseobacteraceae</taxon>
    </lineage>
</organism>
<feature type="domain" description="Phosphatidylglycerol lysyltransferase C-terminal" evidence="7">
    <location>
        <begin position="342"/>
        <end position="590"/>
    </location>
</feature>
<feature type="transmembrane region" description="Helical" evidence="6">
    <location>
        <begin position="162"/>
        <end position="180"/>
    </location>
</feature>
<feature type="transmembrane region" description="Helical" evidence="6">
    <location>
        <begin position="127"/>
        <end position="150"/>
    </location>
</feature>
<dbReference type="InterPro" id="IPR024320">
    <property type="entry name" value="LPG_synthase_C"/>
</dbReference>
<dbReference type="OrthoDB" id="145485at2"/>
<gene>
    <name evidence="8" type="ORF">SAMN04488042_104238</name>
</gene>
<keyword evidence="8" id="KW-0808">Transferase</keyword>
<dbReference type="GO" id="GO:0005886">
    <property type="term" value="C:plasma membrane"/>
    <property type="evidence" value="ECO:0007669"/>
    <property type="project" value="UniProtKB-SubCell"/>
</dbReference>
<evidence type="ECO:0000256" key="1">
    <source>
        <dbReference type="ARBA" id="ARBA00004651"/>
    </source>
</evidence>
<name>A0A1I4NKP2_9RHOB</name>
<feature type="transmembrane region" description="Helical" evidence="6">
    <location>
        <begin position="192"/>
        <end position="216"/>
    </location>
</feature>
<sequence length="630" mass="66777">MAMQSLHRTRQVLRHALPLLLGVACCVFLAHQLDGFDMSAMWAGVQQVTPWRWGLALAFTGFSFLAVARYDVIALRHFQMSRPSSQAMRAGATAIALGQTLGAGVVVGAFVRWRMMPGLPLSDAARLAGFVAVTFLAALSVVIAAAALVLPTPHIPTLLPPLILIGAALLVLVAFFFPVLGRGGRVISLPTLPALLALLSLCVLDTVFAALALYVLLPETLSLGFATLLPVFLIALGAAIFSGTPGGVGPFELTLLALLPHVPEAELLAGVLAFRAVYYALPALIGGATLLSRLARKSATDQAAAAPALFLPFETLPDTPQARAELGVLRQNGGAILRCETGSCGIVRTGQTLTALFDPLDGHSGSLAAPLRRAARAQNRIVCKYKITARQAVHARSAGWSVLHISDEAVLDPSRHVLDGPAYRQLRRKIRQAEKAGISLSEANTPLPLDAMEQVSRAWEDKHGVPRGFTMGRFDGPYVSGQRVYLAHDNGQLIGFVSFHVSQREWCLDLMRVLPEAPDGTMHALVHLAITRAAAAGAARLSLAAAPALPGGATLLERGLRRRFHVLGGGPGLRQFKSCFNPEWQPLFMAAPGVAQLTLAALDLIRSVRLRSAPATPITLAAPPAISLAS</sequence>
<dbReference type="PANTHER" id="PTHR34697">
    <property type="entry name" value="PHOSPHATIDYLGLYCEROL LYSYLTRANSFERASE"/>
    <property type="match status" value="1"/>
</dbReference>
<evidence type="ECO:0000313" key="8">
    <source>
        <dbReference type="EMBL" id="SFM15945.1"/>
    </source>
</evidence>
<dbReference type="Gene3D" id="3.40.630.30">
    <property type="match status" value="1"/>
</dbReference>
<keyword evidence="9" id="KW-1185">Reference proteome</keyword>
<dbReference type="InterPro" id="IPR051211">
    <property type="entry name" value="PG_lysyltransferase"/>
</dbReference>
<dbReference type="GO" id="GO:0055091">
    <property type="term" value="P:phospholipid homeostasis"/>
    <property type="evidence" value="ECO:0007669"/>
    <property type="project" value="TreeGrafter"/>
</dbReference>
<dbReference type="Pfam" id="PF09924">
    <property type="entry name" value="LPG_synthase_C"/>
    <property type="match status" value="1"/>
</dbReference>
<feature type="transmembrane region" description="Helical" evidence="6">
    <location>
        <begin position="223"/>
        <end position="247"/>
    </location>
</feature>